<gene>
    <name evidence="1" type="ORF">PIB30_004634</name>
</gene>
<evidence type="ECO:0000313" key="1">
    <source>
        <dbReference type="EMBL" id="MED6106399.1"/>
    </source>
</evidence>
<protein>
    <submittedName>
        <fullName evidence="1">Uncharacterized protein</fullName>
    </submittedName>
</protein>
<evidence type="ECO:0000313" key="2">
    <source>
        <dbReference type="Proteomes" id="UP001341840"/>
    </source>
</evidence>
<name>A0ABU6Q4M6_9FABA</name>
<dbReference type="Proteomes" id="UP001341840">
    <property type="component" value="Unassembled WGS sequence"/>
</dbReference>
<comment type="caution">
    <text evidence="1">The sequence shown here is derived from an EMBL/GenBank/DDBJ whole genome shotgun (WGS) entry which is preliminary data.</text>
</comment>
<sequence>MSGERALWYLSTRIRGIYRVTDVETYHGVMEKGDRSDVETKDISIGESVGFMLGRSTTEATYLLWMMME</sequence>
<feature type="non-terminal residue" evidence="1">
    <location>
        <position position="69"/>
    </location>
</feature>
<proteinExistence type="predicted"/>
<dbReference type="EMBL" id="JASCZI010000009">
    <property type="protein sequence ID" value="MED6106399.1"/>
    <property type="molecule type" value="Genomic_DNA"/>
</dbReference>
<reference evidence="1 2" key="1">
    <citation type="journal article" date="2023" name="Plants (Basel)">
        <title>Bridging the Gap: Combining Genomics and Transcriptomics Approaches to Understand Stylosanthes scabra, an Orphan Legume from the Brazilian Caatinga.</title>
        <authorList>
            <person name="Ferreira-Neto J.R.C."/>
            <person name="da Silva M.D."/>
            <person name="Binneck E."/>
            <person name="de Melo N.F."/>
            <person name="da Silva R.H."/>
            <person name="de Melo A.L.T.M."/>
            <person name="Pandolfi V."/>
            <person name="Bustamante F.O."/>
            <person name="Brasileiro-Vidal A.C."/>
            <person name="Benko-Iseppon A.M."/>
        </authorList>
    </citation>
    <scope>NUCLEOTIDE SEQUENCE [LARGE SCALE GENOMIC DNA]</scope>
    <source>
        <tissue evidence="1">Leaves</tissue>
    </source>
</reference>
<keyword evidence="2" id="KW-1185">Reference proteome</keyword>
<organism evidence="1 2">
    <name type="scientific">Stylosanthes scabra</name>
    <dbReference type="NCBI Taxonomy" id="79078"/>
    <lineage>
        <taxon>Eukaryota</taxon>
        <taxon>Viridiplantae</taxon>
        <taxon>Streptophyta</taxon>
        <taxon>Embryophyta</taxon>
        <taxon>Tracheophyta</taxon>
        <taxon>Spermatophyta</taxon>
        <taxon>Magnoliopsida</taxon>
        <taxon>eudicotyledons</taxon>
        <taxon>Gunneridae</taxon>
        <taxon>Pentapetalae</taxon>
        <taxon>rosids</taxon>
        <taxon>fabids</taxon>
        <taxon>Fabales</taxon>
        <taxon>Fabaceae</taxon>
        <taxon>Papilionoideae</taxon>
        <taxon>50 kb inversion clade</taxon>
        <taxon>dalbergioids sensu lato</taxon>
        <taxon>Dalbergieae</taxon>
        <taxon>Pterocarpus clade</taxon>
        <taxon>Stylosanthes</taxon>
    </lineage>
</organism>
<accession>A0ABU6Q4M6</accession>